<accession>A0A183CQD8</accession>
<feature type="compositionally biased region" description="Basic and acidic residues" evidence="1">
    <location>
        <begin position="106"/>
        <end position="117"/>
    </location>
</feature>
<feature type="region of interest" description="Disordered" evidence="1">
    <location>
        <begin position="256"/>
        <end position="301"/>
    </location>
</feature>
<dbReference type="GO" id="GO:0008270">
    <property type="term" value="F:zinc ion binding"/>
    <property type="evidence" value="ECO:0007669"/>
    <property type="project" value="InterPro"/>
</dbReference>
<dbReference type="Proteomes" id="UP000050741">
    <property type="component" value="Unassembled WGS sequence"/>
</dbReference>
<reference evidence="4" key="2">
    <citation type="submission" date="2016-06" db="UniProtKB">
        <authorList>
            <consortium name="WormBaseParasite"/>
        </authorList>
    </citation>
    <scope>IDENTIFICATION</scope>
</reference>
<dbReference type="GO" id="GO:0003676">
    <property type="term" value="F:nucleic acid binding"/>
    <property type="evidence" value="ECO:0007669"/>
    <property type="project" value="InterPro"/>
</dbReference>
<feature type="domain" description="CCHC-type" evidence="2">
    <location>
        <begin position="188"/>
        <end position="204"/>
    </location>
</feature>
<dbReference type="InterPro" id="IPR001878">
    <property type="entry name" value="Znf_CCHC"/>
</dbReference>
<feature type="domain" description="CCHC-type" evidence="2">
    <location>
        <begin position="156"/>
        <end position="172"/>
    </location>
</feature>
<evidence type="ECO:0000259" key="2">
    <source>
        <dbReference type="SMART" id="SM00343"/>
    </source>
</evidence>
<dbReference type="SMART" id="SM00343">
    <property type="entry name" value="ZnF_C2HC"/>
    <property type="match status" value="2"/>
</dbReference>
<organism evidence="3 4">
    <name type="scientific">Globodera pallida</name>
    <name type="common">Potato cyst nematode worm</name>
    <name type="synonym">Heterodera pallida</name>
    <dbReference type="NCBI Taxonomy" id="36090"/>
    <lineage>
        <taxon>Eukaryota</taxon>
        <taxon>Metazoa</taxon>
        <taxon>Ecdysozoa</taxon>
        <taxon>Nematoda</taxon>
        <taxon>Chromadorea</taxon>
        <taxon>Rhabditida</taxon>
        <taxon>Tylenchina</taxon>
        <taxon>Tylenchomorpha</taxon>
        <taxon>Tylenchoidea</taxon>
        <taxon>Heteroderidae</taxon>
        <taxon>Heteroderinae</taxon>
        <taxon>Globodera</taxon>
    </lineage>
</organism>
<evidence type="ECO:0000313" key="4">
    <source>
        <dbReference type="WBParaSite" id="GPLIN_001509600"/>
    </source>
</evidence>
<sequence>IRAQLLHLQPAKDNVNSLTTVVDEFERGVCQLEQLGANIDDESLGHCWKPNSRAVASQARCMRAAESALAAMREPERRPEKRMVPFEHGARAGRDGCQMAFMVRDNPRPEAQNRRTDGAPPTQRPEQFENRNGSSSRRVPHDNWNGSGQMGPVAGGCSLCGQPRHLPSRCPKFSSVQTRRARLIEQRRCLRCLSSTHTAQHCQRGHPCRWCNHDDHHWIICGNGPKGEQLPEQRQSRAERPNRTVIVQESAGRRGSYLPCATTKRGPSSPATSQNRTHEQVWTESPPVGRPERESPSLRDNEQRAFTTVGQRLPAYLMVCPVMVAAENGKSECQATLLLDPGSHVDCADAALIRQLNPEKTGSAPLEIQVFGGKKLKMPSGKYRLRLKRTDGGWESLEVSEVEKICTPIRTELISPGATPDRFQTTTVTTQPQLLIGIRKFWDFVQGFRKSEEGAYLIDTVFGTILCGEQFQATTGVPPDPTVFTIAPCGDDERERMPYERKKTKKYGEGKAKMAITKFEQSVDEKEAKSEKRARLEREKAAKKPTKSDGKEKRYGMTAPETGKWPQRNWRAKEIRDPDREMPKRGKAKKQWRPRIGLCILAMLMCLTGTLSCQPSIRSAGMDAFPTPKKEAPCAMECAARGVTVSRDYDVDKLEICGPDGCWRLHPEPLRSTTNYRPNN</sequence>
<name>A0A183CQD8_GLOPA</name>
<evidence type="ECO:0000256" key="1">
    <source>
        <dbReference type="SAM" id="MobiDB-lite"/>
    </source>
</evidence>
<feature type="compositionally biased region" description="Basic and acidic residues" evidence="1">
    <location>
        <begin position="521"/>
        <end position="555"/>
    </location>
</feature>
<proteinExistence type="predicted"/>
<reference evidence="3" key="1">
    <citation type="submission" date="2014-05" db="EMBL/GenBank/DDBJ databases">
        <title>The genome and life-stage specific transcriptomes of Globodera pallida elucidate key aspects of plant parasitism by a cyst nematode.</title>
        <authorList>
            <person name="Cotton J.A."/>
            <person name="Lilley C.J."/>
            <person name="Jones L.M."/>
            <person name="Kikuchi T."/>
            <person name="Reid A.J."/>
            <person name="Thorpe P."/>
            <person name="Tsai I.J."/>
            <person name="Beasley H."/>
            <person name="Blok V."/>
            <person name="Cock P.J.A."/>
            <person name="Van den Akker S.E."/>
            <person name="Holroyd N."/>
            <person name="Hunt M."/>
            <person name="Mantelin S."/>
            <person name="Naghra H."/>
            <person name="Pain A."/>
            <person name="Palomares-Rius J.E."/>
            <person name="Zarowiecki M."/>
            <person name="Berriman M."/>
            <person name="Jones J.T."/>
            <person name="Urwin P.E."/>
        </authorList>
    </citation>
    <scope>NUCLEOTIDE SEQUENCE [LARGE SCALE GENOMIC DNA]</scope>
    <source>
        <strain evidence="3">Lindley</strain>
    </source>
</reference>
<evidence type="ECO:0000313" key="3">
    <source>
        <dbReference type="Proteomes" id="UP000050741"/>
    </source>
</evidence>
<keyword evidence="3" id="KW-1185">Reference proteome</keyword>
<feature type="compositionally biased region" description="Basic and acidic residues" evidence="1">
    <location>
        <begin position="290"/>
        <end position="301"/>
    </location>
</feature>
<feature type="region of interest" description="Disordered" evidence="1">
    <location>
        <begin position="106"/>
        <end position="148"/>
    </location>
</feature>
<dbReference type="WBParaSite" id="GPLIN_001509600">
    <property type="protein sequence ID" value="GPLIN_001509600"/>
    <property type="gene ID" value="GPLIN_001509600"/>
</dbReference>
<protein>
    <submittedName>
        <fullName evidence="4">Integrase catalytic domain-containing protein</fullName>
    </submittedName>
</protein>
<feature type="compositionally biased region" description="Polar residues" evidence="1">
    <location>
        <begin position="265"/>
        <end position="275"/>
    </location>
</feature>
<dbReference type="AlphaFoldDB" id="A0A183CQD8"/>
<feature type="region of interest" description="Disordered" evidence="1">
    <location>
        <begin position="521"/>
        <end position="566"/>
    </location>
</feature>